<feature type="binding site" evidence="6">
    <location>
        <position position="41"/>
    </location>
    <ligand>
        <name>[4Fe-4S] cluster</name>
        <dbReference type="ChEBI" id="CHEBI:49883"/>
        <label>1</label>
    </ligand>
</feature>
<feature type="binding site" evidence="6">
    <location>
        <position position="35"/>
    </location>
    <ligand>
        <name>[4Fe-4S] cluster</name>
        <dbReference type="ChEBI" id="CHEBI:49883"/>
        <label>1</label>
    </ligand>
</feature>
<dbReference type="InterPro" id="IPR017900">
    <property type="entry name" value="4Fe4S_Fe_S_CS"/>
</dbReference>
<evidence type="ECO:0000313" key="9">
    <source>
        <dbReference type="EMBL" id="OAM98376.1"/>
    </source>
</evidence>
<reference evidence="8" key="2">
    <citation type="submission" date="2022-11" db="EMBL/GenBank/DDBJ databases">
        <title>Role of the vibriolysin VemA secreted by the emergent pathogen Vibrio europaeus in the colonization of Manila clam mucus.</title>
        <authorList>
            <person name="Martinez C."/>
            <person name="Rodriguez S."/>
            <person name="Vences A."/>
            <person name="Barja J.L."/>
            <person name="Toranzo A.E."/>
            <person name="Dubert J."/>
        </authorList>
    </citation>
    <scope>NUCLEOTIDE SEQUENCE</scope>
    <source>
        <strain evidence="8">3454</strain>
    </source>
</reference>
<dbReference type="HAMAP" id="MF_02201">
    <property type="entry name" value="NapF"/>
    <property type="match status" value="1"/>
</dbReference>
<keyword evidence="5 6" id="KW-0411">Iron-sulfur</keyword>
<dbReference type="GeneID" id="78078599"/>
<feature type="binding site" evidence="6">
    <location>
        <position position="142"/>
    </location>
    <ligand>
        <name>[4Fe-4S] cluster</name>
        <dbReference type="ChEBI" id="CHEBI:49883"/>
        <label>3</label>
    </ligand>
</feature>
<evidence type="ECO:0000313" key="8">
    <source>
        <dbReference type="EMBL" id="MDC5738767.1"/>
    </source>
</evidence>
<feature type="binding site" evidence="6">
    <location>
        <position position="70"/>
    </location>
    <ligand>
        <name>[4Fe-4S] cluster</name>
        <dbReference type="ChEBI" id="CHEBI:49883"/>
        <label>2</label>
    </ligand>
</feature>
<dbReference type="InterPro" id="IPR050157">
    <property type="entry name" value="PSI_iron-sulfur_center"/>
</dbReference>
<dbReference type="EMBL" id="LUAX01000007">
    <property type="protein sequence ID" value="OAM98376.1"/>
    <property type="molecule type" value="Genomic_DNA"/>
</dbReference>
<organism evidence="9 10">
    <name type="scientific">Vibrio europaeus</name>
    <dbReference type="NCBI Taxonomy" id="300876"/>
    <lineage>
        <taxon>Bacteria</taxon>
        <taxon>Pseudomonadati</taxon>
        <taxon>Pseudomonadota</taxon>
        <taxon>Gammaproteobacteria</taxon>
        <taxon>Vibrionales</taxon>
        <taxon>Vibrionaceae</taxon>
        <taxon>Vibrio</taxon>
        <taxon>Vibrio oreintalis group</taxon>
    </lineage>
</organism>
<comment type="similarity">
    <text evidence="6">Belongs to the NapF family.</text>
</comment>
<dbReference type="GO" id="GO:0046872">
    <property type="term" value="F:metal ion binding"/>
    <property type="evidence" value="ECO:0007669"/>
    <property type="project" value="UniProtKB-KW"/>
</dbReference>
<feature type="binding site" evidence="6">
    <location>
        <position position="38"/>
    </location>
    <ligand>
        <name>[4Fe-4S] cluster</name>
        <dbReference type="ChEBI" id="CHEBI:49883"/>
        <label>1</label>
    </ligand>
</feature>
<comment type="caution">
    <text evidence="9">The sequence shown here is derived from an EMBL/GenBank/DDBJ whole genome shotgun (WGS) entry which is preliminary data.</text>
</comment>
<dbReference type="PANTHER" id="PTHR24960">
    <property type="entry name" value="PHOTOSYSTEM I IRON-SULFUR CENTER-RELATED"/>
    <property type="match status" value="1"/>
</dbReference>
<keyword evidence="11" id="KW-1185">Reference proteome</keyword>
<feature type="binding site" evidence="6">
    <location>
        <position position="73"/>
    </location>
    <ligand>
        <name>[4Fe-4S] cluster</name>
        <dbReference type="ChEBI" id="CHEBI:49883"/>
        <label>2</label>
    </ligand>
</feature>
<keyword evidence="6" id="KW-0963">Cytoplasm</keyword>
<dbReference type="CDD" id="cd10564">
    <property type="entry name" value="NapF_like"/>
    <property type="match status" value="1"/>
</dbReference>
<reference evidence="9 10" key="1">
    <citation type="submission" date="2016-03" db="EMBL/GenBank/DDBJ databases">
        <title>Draft genome sequence of the Vibrio tubiashii subs. europaeus.</title>
        <authorList>
            <person name="Spinard E."/>
            <person name="Dubert J."/>
            <person name="Nelson D.R."/>
            <person name="Barja J.L."/>
        </authorList>
    </citation>
    <scope>NUCLEOTIDE SEQUENCE [LARGE SCALE GENOMIC DNA]</scope>
    <source>
        <strain evidence="10">PP-638</strain>
        <strain evidence="9">PP2-638</strain>
    </source>
</reference>
<evidence type="ECO:0000313" key="11">
    <source>
        <dbReference type="Proteomes" id="UP001150001"/>
    </source>
</evidence>
<dbReference type="PROSITE" id="PS00198">
    <property type="entry name" value="4FE4S_FER_1"/>
    <property type="match status" value="2"/>
</dbReference>
<dbReference type="GO" id="GO:0051539">
    <property type="term" value="F:4 iron, 4 sulfur cluster binding"/>
    <property type="evidence" value="ECO:0007669"/>
    <property type="project" value="UniProtKB-UniRule"/>
</dbReference>
<dbReference type="OrthoDB" id="9808559at2"/>
<dbReference type="RefSeq" id="WP_069669518.1">
    <property type="nucleotide sequence ID" value="NZ_JAPFIM010000018.1"/>
</dbReference>
<dbReference type="AlphaFoldDB" id="A0A178JAE0"/>
<proteinExistence type="inferred from homology"/>
<evidence type="ECO:0000256" key="5">
    <source>
        <dbReference type="ARBA" id="ARBA00023014"/>
    </source>
</evidence>
<feature type="binding site" evidence="6">
    <location>
        <position position="77"/>
    </location>
    <ligand>
        <name>[4Fe-4S] cluster</name>
        <dbReference type="ChEBI" id="CHEBI:49883"/>
        <label>2</label>
    </ligand>
</feature>
<protein>
    <recommendedName>
        <fullName evidence="6">Ferredoxin-type protein NapF</fullName>
    </recommendedName>
</protein>
<feature type="binding site" evidence="6">
    <location>
        <position position="67"/>
    </location>
    <ligand>
        <name>[4Fe-4S] cluster</name>
        <dbReference type="ChEBI" id="CHEBI:49883"/>
        <label>2</label>
    </ligand>
</feature>
<feature type="binding site" evidence="6">
    <location>
        <position position="149"/>
    </location>
    <ligand>
        <name>[4Fe-4S] cluster</name>
        <dbReference type="ChEBI" id="CHEBI:49883"/>
        <label>3</label>
    </ligand>
</feature>
<evidence type="ECO:0000256" key="2">
    <source>
        <dbReference type="ARBA" id="ARBA00022723"/>
    </source>
</evidence>
<comment type="subunit">
    <text evidence="6">Interacts with the cytoplasmic NapA precursor.</text>
</comment>
<feature type="domain" description="4Fe-4S ferredoxin-type" evidence="7">
    <location>
        <begin position="130"/>
        <end position="159"/>
    </location>
</feature>
<keyword evidence="4 6" id="KW-0408">Iron</keyword>
<feature type="binding site" evidence="6">
    <location>
        <position position="145"/>
    </location>
    <ligand>
        <name>[4Fe-4S] cluster</name>
        <dbReference type="ChEBI" id="CHEBI:49883"/>
        <label>3</label>
    </ligand>
</feature>
<evidence type="ECO:0000259" key="7">
    <source>
        <dbReference type="PROSITE" id="PS51379"/>
    </source>
</evidence>
<evidence type="ECO:0000313" key="10">
    <source>
        <dbReference type="Proteomes" id="UP000094761"/>
    </source>
</evidence>
<dbReference type="Proteomes" id="UP001150001">
    <property type="component" value="Unassembled WGS sequence"/>
</dbReference>
<keyword evidence="3 6" id="KW-0677">Repeat</keyword>
<feature type="domain" description="4Fe-4S ferredoxin-type" evidence="7">
    <location>
        <begin position="27"/>
        <end position="55"/>
    </location>
</feature>
<dbReference type="InterPro" id="IPR017896">
    <property type="entry name" value="4Fe4S_Fe-S-bd"/>
</dbReference>
<dbReference type="GO" id="GO:0005737">
    <property type="term" value="C:cytoplasm"/>
    <property type="evidence" value="ECO:0007669"/>
    <property type="project" value="UniProtKB-SubCell"/>
</dbReference>
<keyword evidence="2 6" id="KW-0479">Metal-binding</keyword>
<name>A0A178JAE0_9VIBR</name>
<dbReference type="SUPFAM" id="SSF54862">
    <property type="entry name" value="4Fe-4S ferredoxins"/>
    <property type="match status" value="1"/>
</dbReference>
<accession>A0A178JAE0</accession>
<dbReference type="EMBL" id="JAPFIT010000010">
    <property type="protein sequence ID" value="MDC5738767.1"/>
    <property type="molecule type" value="Genomic_DNA"/>
</dbReference>
<dbReference type="Proteomes" id="UP000094761">
    <property type="component" value="Unassembled WGS sequence"/>
</dbReference>
<dbReference type="InterPro" id="IPR004496">
    <property type="entry name" value="NapF"/>
</dbReference>
<gene>
    <name evidence="6 8" type="primary">napF</name>
    <name evidence="9" type="ORF">AZ468_22970</name>
    <name evidence="8" type="ORF">OPW20_01750</name>
</gene>
<dbReference type="Pfam" id="PF12838">
    <property type="entry name" value="Fer4_7"/>
    <property type="match status" value="1"/>
</dbReference>
<feature type="binding site" evidence="6">
    <location>
        <position position="45"/>
    </location>
    <ligand>
        <name>[4Fe-4S] cluster</name>
        <dbReference type="ChEBI" id="CHEBI:49883"/>
        <label>1</label>
    </ligand>
</feature>
<keyword evidence="1 6" id="KW-0004">4Fe-4S</keyword>
<comment type="cofactor">
    <cofactor evidence="6">
        <name>[4Fe-4S] cluster</name>
        <dbReference type="ChEBI" id="CHEBI:49883"/>
    </cofactor>
</comment>
<evidence type="ECO:0000256" key="4">
    <source>
        <dbReference type="ARBA" id="ARBA00023004"/>
    </source>
</evidence>
<comment type="subcellular location">
    <subcellularLocation>
        <location evidence="6">Cytoplasm</location>
    </subcellularLocation>
</comment>
<dbReference type="Pfam" id="PF13187">
    <property type="entry name" value="Fer4_9"/>
    <property type="match status" value="1"/>
</dbReference>
<evidence type="ECO:0000256" key="3">
    <source>
        <dbReference type="ARBA" id="ARBA00022737"/>
    </source>
</evidence>
<evidence type="ECO:0000256" key="6">
    <source>
        <dbReference type="HAMAP-Rule" id="MF_02201"/>
    </source>
</evidence>
<feature type="binding site" evidence="6">
    <location>
        <position position="139"/>
    </location>
    <ligand>
        <name>[4Fe-4S] cluster</name>
        <dbReference type="ChEBI" id="CHEBI:49883"/>
        <label>3</label>
    </ligand>
</feature>
<dbReference type="PROSITE" id="PS51379">
    <property type="entry name" value="4FE4S_FER_2"/>
    <property type="match status" value="3"/>
</dbReference>
<comment type="function">
    <text evidence="6">Could be involved in the maturation of NapA, the catalytic subunit of the periplasmic nitrate reductase, before its export into the periplasm.</text>
</comment>
<dbReference type="PANTHER" id="PTHR24960:SF46">
    <property type="entry name" value="FERREDOXIN-TYPE PROTEIN NAPF"/>
    <property type="match status" value="1"/>
</dbReference>
<evidence type="ECO:0000256" key="1">
    <source>
        <dbReference type="ARBA" id="ARBA00022485"/>
    </source>
</evidence>
<dbReference type="Gene3D" id="3.30.70.20">
    <property type="match status" value="2"/>
</dbReference>
<dbReference type="NCBIfam" id="TIGR00402">
    <property type="entry name" value="napF"/>
    <property type="match status" value="1"/>
</dbReference>
<sequence length="160" mass="17564">MVDLTKRRLFSKRLVVDNTIRLPWLVNSAEFTDLCTRCGKCSEVCETNIIIKGDGGYPQIDFSRGECTFCYQCADVCPEPLFADEQSLPWNAKASINEACLAKQNVECRSCGDMCDTMAIKFKLEIGKVAQPNLELDECTGCGACVAVCPTSSINVSNLV</sequence>
<feature type="domain" description="4Fe-4S ferredoxin-type" evidence="7">
    <location>
        <begin position="56"/>
        <end position="87"/>
    </location>
</feature>